<dbReference type="Proteomes" id="UP000192578">
    <property type="component" value="Unassembled WGS sequence"/>
</dbReference>
<evidence type="ECO:0008006" key="4">
    <source>
        <dbReference type="Google" id="ProtNLM"/>
    </source>
</evidence>
<reference evidence="3" key="1">
    <citation type="submission" date="2017-01" db="EMBL/GenBank/DDBJ databases">
        <title>Comparative genomics of anhydrobiosis in the tardigrade Hypsibius dujardini.</title>
        <authorList>
            <person name="Yoshida Y."/>
            <person name="Koutsovoulos G."/>
            <person name="Laetsch D."/>
            <person name="Stevens L."/>
            <person name="Kumar S."/>
            <person name="Horikawa D."/>
            <person name="Ishino K."/>
            <person name="Komine S."/>
            <person name="Tomita M."/>
            <person name="Blaxter M."/>
            <person name="Arakawa K."/>
        </authorList>
    </citation>
    <scope>NUCLEOTIDE SEQUENCE [LARGE SCALE GENOMIC DNA]</scope>
    <source>
        <strain evidence="3">Z151</strain>
    </source>
</reference>
<keyword evidence="3" id="KW-1185">Reference proteome</keyword>
<dbReference type="AlphaFoldDB" id="A0A1W0W8R3"/>
<protein>
    <recommendedName>
        <fullName evidence="4">Vitellogenin domain-containing protein</fullName>
    </recommendedName>
</protein>
<comment type="caution">
    <text evidence="2">The sequence shown here is derived from an EMBL/GenBank/DDBJ whole genome shotgun (WGS) entry which is preliminary data.</text>
</comment>
<dbReference type="OrthoDB" id="9889709at2759"/>
<accession>A0A1W0W8R3</accession>
<evidence type="ECO:0000313" key="3">
    <source>
        <dbReference type="Proteomes" id="UP000192578"/>
    </source>
</evidence>
<feature type="signal peptide" evidence="1">
    <location>
        <begin position="1"/>
        <end position="24"/>
    </location>
</feature>
<sequence length="237" mass="27722">MDHLASSFVLQLTCFLFLTRRAHSGSPTVTEPETLGWGAIEVSPNAFISLEYDNFQVSIYRKEGTHDSSSQRYYCSPALILQPNSTKTHYNYFTETFETIFQVKMWYPEYRQAIQTALSSELGRNVSKHSIRMLPIEEIRIDSKVRSEKYHIANEWTSYANQPSTFTFRISCSTNETCIEVAENIRYHPEVFTSSLEVFYSLQTHRTEKRSVEIKFQHMQRSEGRKCLHKINEPVYK</sequence>
<gene>
    <name evidence="2" type="ORF">BV898_14102</name>
</gene>
<feature type="chain" id="PRO_5012303227" description="Vitellogenin domain-containing protein" evidence="1">
    <location>
        <begin position="25"/>
        <end position="237"/>
    </location>
</feature>
<evidence type="ECO:0000256" key="1">
    <source>
        <dbReference type="SAM" id="SignalP"/>
    </source>
</evidence>
<evidence type="ECO:0000313" key="2">
    <source>
        <dbReference type="EMBL" id="OQV11604.1"/>
    </source>
</evidence>
<proteinExistence type="predicted"/>
<keyword evidence="1" id="KW-0732">Signal</keyword>
<name>A0A1W0W8R3_HYPEX</name>
<organism evidence="2 3">
    <name type="scientific">Hypsibius exemplaris</name>
    <name type="common">Freshwater tardigrade</name>
    <dbReference type="NCBI Taxonomy" id="2072580"/>
    <lineage>
        <taxon>Eukaryota</taxon>
        <taxon>Metazoa</taxon>
        <taxon>Ecdysozoa</taxon>
        <taxon>Tardigrada</taxon>
        <taxon>Eutardigrada</taxon>
        <taxon>Parachela</taxon>
        <taxon>Hypsibioidea</taxon>
        <taxon>Hypsibiidae</taxon>
        <taxon>Hypsibius</taxon>
    </lineage>
</organism>
<dbReference type="EMBL" id="MTYJ01000166">
    <property type="protein sequence ID" value="OQV11604.1"/>
    <property type="molecule type" value="Genomic_DNA"/>
</dbReference>